<organism evidence="2 3">
    <name type="scientific">Physocladia obscura</name>
    <dbReference type="NCBI Taxonomy" id="109957"/>
    <lineage>
        <taxon>Eukaryota</taxon>
        <taxon>Fungi</taxon>
        <taxon>Fungi incertae sedis</taxon>
        <taxon>Chytridiomycota</taxon>
        <taxon>Chytridiomycota incertae sedis</taxon>
        <taxon>Chytridiomycetes</taxon>
        <taxon>Chytridiales</taxon>
        <taxon>Chytriomycetaceae</taxon>
        <taxon>Physocladia</taxon>
    </lineage>
</organism>
<proteinExistence type="predicted"/>
<evidence type="ECO:0000259" key="1">
    <source>
        <dbReference type="Pfam" id="PF13302"/>
    </source>
</evidence>
<accession>A0AAD5SXU8</accession>
<dbReference type="SUPFAM" id="SSF55729">
    <property type="entry name" value="Acyl-CoA N-acyltransferases (Nat)"/>
    <property type="match status" value="1"/>
</dbReference>
<dbReference type="InterPro" id="IPR000182">
    <property type="entry name" value="GNAT_dom"/>
</dbReference>
<dbReference type="Pfam" id="PF13302">
    <property type="entry name" value="Acetyltransf_3"/>
    <property type="match status" value="1"/>
</dbReference>
<gene>
    <name evidence="2" type="ORF">HK100_002138</name>
</gene>
<dbReference type="Proteomes" id="UP001211907">
    <property type="component" value="Unassembled WGS sequence"/>
</dbReference>
<evidence type="ECO:0000313" key="3">
    <source>
        <dbReference type="Proteomes" id="UP001211907"/>
    </source>
</evidence>
<comment type="caution">
    <text evidence="2">The sequence shown here is derived from an EMBL/GenBank/DDBJ whole genome shotgun (WGS) entry which is preliminary data.</text>
</comment>
<protein>
    <recommendedName>
        <fullName evidence="1">N-acetyltransferase domain-containing protein</fullName>
    </recommendedName>
</protein>
<dbReference type="EMBL" id="JADGJH010001485">
    <property type="protein sequence ID" value="KAJ3112985.1"/>
    <property type="molecule type" value="Genomic_DNA"/>
</dbReference>
<name>A0AAD5SXU8_9FUNG</name>
<dbReference type="InterPro" id="IPR051531">
    <property type="entry name" value="N-acetyltransferase"/>
</dbReference>
<keyword evidence="3" id="KW-1185">Reference proteome</keyword>
<feature type="domain" description="N-acetyltransferase" evidence="1">
    <location>
        <begin position="21"/>
        <end position="182"/>
    </location>
</feature>
<reference evidence="2" key="1">
    <citation type="submission" date="2020-05" db="EMBL/GenBank/DDBJ databases">
        <title>Phylogenomic resolution of chytrid fungi.</title>
        <authorList>
            <person name="Stajich J.E."/>
            <person name="Amses K."/>
            <person name="Simmons R."/>
            <person name="Seto K."/>
            <person name="Myers J."/>
            <person name="Bonds A."/>
            <person name="Quandt C.A."/>
            <person name="Barry K."/>
            <person name="Liu P."/>
            <person name="Grigoriev I."/>
            <person name="Longcore J.E."/>
            <person name="James T.Y."/>
        </authorList>
    </citation>
    <scope>NUCLEOTIDE SEQUENCE</scope>
    <source>
        <strain evidence="2">JEL0513</strain>
    </source>
</reference>
<dbReference type="AlphaFoldDB" id="A0AAD5SXU8"/>
<dbReference type="InterPro" id="IPR016181">
    <property type="entry name" value="Acyl_CoA_acyltransferase"/>
</dbReference>
<sequence>MTESPELPPYARAAHRIETPRLILRSLQVDDAAAFTQVYSNPLNSPFGGAVGNKRTEAEQRANIEKQALSTARGENAWLVVILKPDQVGASSNESDLKQLRVHDGFVIGSAGFNMFHVVPESATLLSDIGALIDYRFHRRALAMETLQAVIEYGFSVLGVTVFTLETNAENVPFRALMERLGVPIEKITEGGRGHGEEGDEASYRFGLDEWKVMKQNLIANSKWYL</sequence>
<dbReference type="GO" id="GO:0016747">
    <property type="term" value="F:acyltransferase activity, transferring groups other than amino-acyl groups"/>
    <property type="evidence" value="ECO:0007669"/>
    <property type="project" value="InterPro"/>
</dbReference>
<dbReference type="Gene3D" id="3.40.630.30">
    <property type="match status" value="1"/>
</dbReference>
<evidence type="ECO:0000313" key="2">
    <source>
        <dbReference type="EMBL" id="KAJ3112985.1"/>
    </source>
</evidence>
<dbReference type="PANTHER" id="PTHR43792">
    <property type="entry name" value="GNAT FAMILY, PUTATIVE (AFU_ORTHOLOGUE AFUA_3G00765)-RELATED-RELATED"/>
    <property type="match status" value="1"/>
</dbReference>